<evidence type="ECO:0000313" key="1">
    <source>
        <dbReference type="EMBL" id="MFH8547435.1"/>
    </source>
</evidence>
<dbReference type="Proteomes" id="UP001610818">
    <property type="component" value="Unassembled WGS sequence"/>
</dbReference>
<organism evidence="1 2">
    <name type="scientific">Streptomyces longisporoflavus</name>
    <dbReference type="NCBI Taxonomy" id="28044"/>
    <lineage>
        <taxon>Bacteria</taxon>
        <taxon>Bacillati</taxon>
        <taxon>Actinomycetota</taxon>
        <taxon>Actinomycetes</taxon>
        <taxon>Kitasatosporales</taxon>
        <taxon>Streptomycetaceae</taxon>
        <taxon>Streptomyces</taxon>
    </lineage>
</organism>
<accession>A0ABW7QR26</accession>
<gene>
    <name evidence="1" type="ORF">ACH4F9_20740</name>
</gene>
<dbReference type="RefSeq" id="WP_397713601.1">
    <property type="nucleotide sequence ID" value="NZ_JBIRGN010000004.1"/>
</dbReference>
<protein>
    <submittedName>
        <fullName evidence="1">Uncharacterized protein</fullName>
    </submittedName>
</protein>
<dbReference type="EMBL" id="JBIRGQ010000004">
    <property type="protein sequence ID" value="MFH8547435.1"/>
    <property type="molecule type" value="Genomic_DNA"/>
</dbReference>
<keyword evidence="2" id="KW-1185">Reference proteome</keyword>
<reference evidence="1 2" key="1">
    <citation type="submission" date="2024-10" db="EMBL/GenBank/DDBJ databases">
        <title>The Natural Products Discovery Center: Release of the First 8490 Sequenced Strains for Exploring Actinobacteria Biosynthetic Diversity.</title>
        <authorList>
            <person name="Kalkreuter E."/>
            <person name="Kautsar S.A."/>
            <person name="Yang D."/>
            <person name="Bader C.D."/>
            <person name="Teijaro C.N."/>
            <person name="Fluegel L."/>
            <person name="Davis C.M."/>
            <person name="Simpson J.R."/>
            <person name="Lauterbach L."/>
            <person name="Steele A.D."/>
            <person name="Gui C."/>
            <person name="Meng S."/>
            <person name="Li G."/>
            <person name="Viehrig K."/>
            <person name="Ye F."/>
            <person name="Su P."/>
            <person name="Kiefer A.F."/>
            <person name="Nichols A."/>
            <person name="Cepeda A.J."/>
            <person name="Yan W."/>
            <person name="Fan B."/>
            <person name="Jiang Y."/>
            <person name="Adhikari A."/>
            <person name="Zheng C.-J."/>
            <person name="Schuster L."/>
            <person name="Cowan T.M."/>
            <person name="Smanski M.J."/>
            <person name="Chevrette M.G."/>
            <person name="De Carvalho L.P.S."/>
            <person name="Shen B."/>
        </authorList>
    </citation>
    <scope>NUCLEOTIDE SEQUENCE [LARGE SCALE GENOMIC DNA]</scope>
    <source>
        <strain evidence="1 2">NPDC017990</strain>
    </source>
</reference>
<name>A0ABW7QR26_9ACTN</name>
<comment type="caution">
    <text evidence="1">The sequence shown here is derived from an EMBL/GenBank/DDBJ whole genome shotgun (WGS) entry which is preliminary data.</text>
</comment>
<proteinExistence type="predicted"/>
<evidence type="ECO:0000313" key="2">
    <source>
        <dbReference type="Proteomes" id="UP001610818"/>
    </source>
</evidence>
<sequence length="131" mass="14784">MIKVAGFFEELSPGWGFPTCGSIREFTHGVGIPDQDRVLSYLRSGTGIWSEMSAGPDVLNPDAPLLSGIGSLYTDGEWLWREDLAYYVETHHIDLPAEFLSRIRSFDYMPPEIEKSRLLSIMTDDLRIPMS</sequence>